<name>A0A517ZBA3_9PLAN</name>
<gene>
    <name evidence="1" type="ORF">Mal4_41200</name>
</gene>
<sequence>MSGMNSKQRKMVYMMAIIVLLVPIVWLGMPADAPGTGGVIAQKRHQYELGESTLGDVDPASATMNLVLLGLRGVATNLLWMEAEEQKRTKNWSQLQSTVESIILLQPHFQTVWKYQAWNLAYNVSAECDAVEDRFAWVKKGAKFLIRGTERNRKMPELYHDTGDFMGKKIGRSDEKELFREFFISDPDEERWEGGPDDEINPNRLDNYLVARQWYERANEVLEESGGEQHKLALPLFVGYPYRSQMDYATARQDEGKFGEITREAWATAYREWTEEYGREKFRTPGGDIMFEAKDNELRELAEEDGVTFNTKQKWQDRYQNMVNYRYWKLRCEVERTQLMTEARRELFEGRRLFREEQDLIGAKEVLMSGMTKLQEMIDSQRRLDGSNPLLDEVELIEDAIKAILIWQHVLTLLGEPVPDTFPLIGIWNNPQYEMQRQDLYDRFLKWQGSTAG</sequence>
<reference evidence="1 2" key="1">
    <citation type="submission" date="2019-02" db="EMBL/GenBank/DDBJ databases">
        <title>Deep-cultivation of Planctomycetes and their phenomic and genomic characterization uncovers novel biology.</title>
        <authorList>
            <person name="Wiegand S."/>
            <person name="Jogler M."/>
            <person name="Boedeker C."/>
            <person name="Pinto D."/>
            <person name="Vollmers J."/>
            <person name="Rivas-Marin E."/>
            <person name="Kohn T."/>
            <person name="Peeters S.H."/>
            <person name="Heuer A."/>
            <person name="Rast P."/>
            <person name="Oberbeckmann S."/>
            <person name="Bunk B."/>
            <person name="Jeske O."/>
            <person name="Meyerdierks A."/>
            <person name="Storesund J.E."/>
            <person name="Kallscheuer N."/>
            <person name="Luecker S."/>
            <person name="Lage O.M."/>
            <person name="Pohl T."/>
            <person name="Merkel B.J."/>
            <person name="Hornburger P."/>
            <person name="Mueller R.-W."/>
            <person name="Bruemmer F."/>
            <person name="Labrenz M."/>
            <person name="Spormann A.M."/>
            <person name="Op den Camp H."/>
            <person name="Overmann J."/>
            <person name="Amann R."/>
            <person name="Jetten M.S.M."/>
            <person name="Mascher T."/>
            <person name="Medema M.H."/>
            <person name="Devos D.P."/>
            <person name="Kaster A.-K."/>
            <person name="Ovreas L."/>
            <person name="Rohde M."/>
            <person name="Galperin M.Y."/>
            <person name="Jogler C."/>
        </authorList>
    </citation>
    <scope>NUCLEOTIDE SEQUENCE [LARGE SCALE GENOMIC DNA]</scope>
    <source>
        <strain evidence="1 2">Mal4</strain>
    </source>
</reference>
<accession>A0A517ZBA3</accession>
<evidence type="ECO:0000313" key="1">
    <source>
        <dbReference type="EMBL" id="QDU39773.1"/>
    </source>
</evidence>
<dbReference type="KEGG" id="mri:Mal4_41200"/>
<dbReference type="AlphaFoldDB" id="A0A517ZBA3"/>
<proteinExistence type="predicted"/>
<dbReference type="Proteomes" id="UP000320496">
    <property type="component" value="Chromosome"/>
</dbReference>
<dbReference type="EMBL" id="CP036275">
    <property type="protein sequence ID" value="QDU39773.1"/>
    <property type="molecule type" value="Genomic_DNA"/>
</dbReference>
<protein>
    <recommendedName>
        <fullName evidence="3">IRE (Iron responsive element)</fullName>
    </recommendedName>
</protein>
<organism evidence="1 2">
    <name type="scientific">Maioricimonas rarisocia</name>
    <dbReference type="NCBI Taxonomy" id="2528026"/>
    <lineage>
        <taxon>Bacteria</taxon>
        <taxon>Pseudomonadati</taxon>
        <taxon>Planctomycetota</taxon>
        <taxon>Planctomycetia</taxon>
        <taxon>Planctomycetales</taxon>
        <taxon>Planctomycetaceae</taxon>
        <taxon>Maioricimonas</taxon>
    </lineage>
</organism>
<keyword evidence="2" id="KW-1185">Reference proteome</keyword>
<evidence type="ECO:0008006" key="3">
    <source>
        <dbReference type="Google" id="ProtNLM"/>
    </source>
</evidence>
<evidence type="ECO:0000313" key="2">
    <source>
        <dbReference type="Proteomes" id="UP000320496"/>
    </source>
</evidence>